<keyword evidence="3" id="KW-1185">Reference proteome</keyword>
<gene>
    <name evidence="2" type="ORF">BGZ65_004864</name>
</gene>
<evidence type="ECO:0000313" key="2">
    <source>
        <dbReference type="EMBL" id="KAF9931528.1"/>
    </source>
</evidence>
<dbReference type="AlphaFoldDB" id="A0A9P6IM75"/>
<feature type="compositionally biased region" description="Acidic residues" evidence="1">
    <location>
        <begin position="393"/>
        <end position="406"/>
    </location>
</feature>
<evidence type="ECO:0000256" key="1">
    <source>
        <dbReference type="SAM" id="MobiDB-lite"/>
    </source>
</evidence>
<comment type="caution">
    <text evidence="2">The sequence shown here is derived from an EMBL/GenBank/DDBJ whole genome shotgun (WGS) entry which is preliminary data.</text>
</comment>
<reference evidence="2" key="1">
    <citation type="journal article" date="2020" name="Fungal Divers.">
        <title>Resolving the Mortierellaceae phylogeny through synthesis of multi-gene phylogenetics and phylogenomics.</title>
        <authorList>
            <person name="Vandepol N."/>
            <person name="Liber J."/>
            <person name="Desiro A."/>
            <person name="Na H."/>
            <person name="Kennedy M."/>
            <person name="Barry K."/>
            <person name="Grigoriev I.V."/>
            <person name="Miller A.N."/>
            <person name="O'Donnell K."/>
            <person name="Stajich J.E."/>
            <person name="Bonito G."/>
        </authorList>
    </citation>
    <scope>NUCLEOTIDE SEQUENCE</scope>
    <source>
        <strain evidence="2">MES-2147</strain>
    </source>
</reference>
<feature type="region of interest" description="Disordered" evidence="1">
    <location>
        <begin position="366"/>
        <end position="406"/>
    </location>
</feature>
<dbReference type="EMBL" id="JAAAHW010010052">
    <property type="protein sequence ID" value="KAF9931528.1"/>
    <property type="molecule type" value="Genomic_DNA"/>
</dbReference>
<proteinExistence type="predicted"/>
<name>A0A9P6IM75_9FUNG</name>
<accession>A0A9P6IM75</accession>
<dbReference type="OrthoDB" id="2427805at2759"/>
<feature type="non-terminal residue" evidence="2">
    <location>
        <position position="1"/>
    </location>
</feature>
<feature type="region of interest" description="Disordered" evidence="1">
    <location>
        <begin position="162"/>
        <end position="183"/>
    </location>
</feature>
<evidence type="ECO:0000313" key="3">
    <source>
        <dbReference type="Proteomes" id="UP000749646"/>
    </source>
</evidence>
<organism evidence="2 3">
    <name type="scientific">Modicella reniformis</name>
    <dbReference type="NCBI Taxonomy" id="1440133"/>
    <lineage>
        <taxon>Eukaryota</taxon>
        <taxon>Fungi</taxon>
        <taxon>Fungi incertae sedis</taxon>
        <taxon>Mucoromycota</taxon>
        <taxon>Mortierellomycotina</taxon>
        <taxon>Mortierellomycetes</taxon>
        <taxon>Mortierellales</taxon>
        <taxon>Mortierellaceae</taxon>
        <taxon>Modicella</taxon>
    </lineage>
</organism>
<dbReference type="Proteomes" id="UP000749646">
    <property type="component" value="Unassembled WGS sequence"/>
</dbReference>
<protein>
    <submittedName>
        <fullName evidence="2">Uncharacterized protein</fullName>
    </submittedName>
</protein>
<sequence length="406" mass="47008">RFQRLDKSKFWKLNSGTCVETVLFGCSLTTNATIKIRSYTIDFECPITKGLFTSEDWDEIKDQNQFVLPKLPATTIEYLVKIKQAMIDHRPVKEVLSPMEDSYSCDLILDTFRVWERMYRKTPSPFVVQDLTEAFWGRKSWPLLMELLGDQDNVYMIDGEKTGLDSSKRKNQGRQLNPDTSIPRKRMGRKLDLIARDVLDKKDWMIVERMRSWDEKSTKFLKESGCDLFRETHTIMTHRLQDTANRHFKDDARFFGVYTGDRGFRSFELRPARVESYVSLYREHPVYELPTSVTDMKAHVQGIVHLLQLRECMIDTIASYRRIEQGDDIGNESEQEQDLSWVYGNGRGGLDGETTLASSLSDYPDDSICLEMEDGSPLGMTPEPSSNWPLVMDGDDDDLDLYSDKD</sequence>